<gene>
    <name evidence="2" type="ORF">LMG26858_01222</name>
</gene>
<dbReference type="EMBL" id="CADILG010000005">
    <property type="protein sequence ID" value="CAB3841414.1"/>
    <property type="molecule type" value="Genomic_DNA"/>
</dbReference>
<accession>A0A6S7CBD0</accession>
<evidence type="ECO:0008006" key="4">
    <source>
        <dbReference type="Google" id="ProtNLM"/>
    </source>
</evidence>
<keyword evidence="1" id="KW-0732">Signal</keyword>
<dbReference type="Proteomes" id="UP000494117">
    <property type="component" value="Unassembled WGS sequence"/>
</dbReference>
<proteinExistence type="predicted"/>
<evidence type="ECO:0000313" key="3">
    <source>
        <dbReference type="Proteomes" id="UP000494117"/>
    </source>
</evidence>
<feature type="signal peptide" evidence="1">
    <location>
        <begin position="1"/>
        <end position="24"/>
    </location>
</feature>
<feature type="chain" id="PRO_5028861719" description="Lipoprotein SmpA/OmlA domain-containing protein" evidence="1">
    <location>
        <begin position="25"/>
        <end position="131"/>
    </location>
</feature>
<name>A0A6S7CBD0_9BURK</name>
<evidence type="ECO:0000313" key="2">
    <source>
        <dbReference type="EMBL" id="CAB3841414.1"/>
    </source>
</evidence>
<protein>
    <recommendedName>
        <fullName evidence="4">Lipoprotein SmpA/OmlA domain-containing protein</fullName>
    </recommendedName>
</protein>
<dbReference type="PROSITE" id="PS51257">
    <property type="entry name" value="PROKAR_LIPOPROTEIN"/>
    <property type="match status" value="1"/>
</dbReference>
<organism evidence="2 3">
    <name type="scientific">Achromobacter anxifer</name>
    <dbReference type="NCBI Taxonomy" id="1287737"/>
    <lineage>
        <taxon>Bacteria</taxon>
        <taxon>Pseudomonadati</taxon>
        <taxon>Pseudomonadota</taxon>
        <taxon>Betaproteobacteria</taxon>
        <taxon>Burkholderiales</taxon>
        <taxon>Alcaligenaceae</taxon>
        <taxon>Achromobacter</taxon>
    </lineage>
</organism>
<dbReference type="AlphaFoldDB" id="A0A6S7CBD0"/>
<keyword evidence="3" id="KW-1185">Reference proteome</keyword>
<reference evidence="2 3" key="1">
    <citation type="submission" date="2020-04" db="EMBL/GenBank/DDBJ databases">
        <authorList>
            <person name="De Canck E."/>
        </authorList>
    </citation>
    <scope>NUCLEOTIDE SEQUENCE [LARGE SCALE GENOMIC DNA]</scope>
    <source>
        <strain evidence="2 3">LMG 26858</strain>
    </source>
</reference>
<dbReference type="RefSeq" id="WP_175206090.1">
    <property type="nucleotide sequence ID" value="NZ_CADILG010000005.1"/>
</dbReference>
<sequence length="131" mass="14216">MPGKVLKASAAAILSISLAGCAMEAYDSKARSDAMSWIGEPIAKVIKRFGQPESVSGDAAKKKYVWKEYENYSNDYTYTYYEQGHGSTPNSTVLNQKTGTGNQSGYYTCIYVFYADASGTVVDATAKGECR</sequence>
<evidence type="ECO:0000256" key="1">
    <source>
        <dbReference type="SAM" id="SignalP"/>
    </source>
</evidence>